<feature type="transmembrane region" description="Helical" evidence="1">
    <location>
        <begin position="28"/>
        <end position="50"/>
    </location>
</feature>
<name>A0A6J6RE46_9ZZZZ</name>
<dbReference type="EMBL" id="CAFBMF010000043">
    <property type="protein sequence ID" value="CAB4899240.1"/>
    <property type="molecule type" value="Genomic_DNA"/>
</dbReference>
<evidence type="ECO:0000313" key="2">
    <source>
        <dbReference type="EMBL" id="CAB4722320.1"/>
    </source>
</evidence>
<keyword evidence="1" id="KW-1133">Transmembrane helix</keyword>
<keyword evidence="1" id="KW-0472">Membrane</keyword>
<evidence type="ECO:0000313" key="5">
    <source>
        <dbReference type="EMBL" id="CAB4871748.1"/>
    </source>
</evidence>
<organism evidence="2">
    <name type="scientific">freshwater metagenome</name>
    <dbReference type="NCBI Taxonomy" id="449393"/>
    <lineage>
        <taxon>unclassified sequences</taxon>
        <taxon>metagenomes</taxon>
        <taxon>ecological metagenomes</taxon>
    </lineage>
</organism>
<evidence type="ECO:0000313" key="6">
    <source>
        <dbReference type="EMBL" id="CAB4899240.1"/>
    </source>
</evidence>
<proteinExistence type="predicted"/>
<dbReference type="EMBL" id="CAFAAL010000132">
    <property type="protein sequence ID" value="CAB4812204.1"/>
    <property type="molecule type" value="Genomic_DNA"/>
</dbReference>
<sequence>MEQFKQLWDYYNIRLQASRETDRDRGEVSATTVVLAASLIALAISVGVIVSGKVRDKANDLNLG</sequence>
<evidence type="ECO:0000313" key="3">
    <source>
        <dbReference type="EMBL" id="CAB4769753.1"/>
    </source>
</evidence>
<accession>A0A6J6RE46</accession>
<dbReference type="EMBL" id="CAEZZP010000035">
    <property type="protein sequence ID" value="CAB4769753.1"/>
    <property type="molecule type" value="Genomic_DNA"/>
</dbReference>
<protein>
    <submittedName>
        <fullName evidence="2">Unannotated protein</fullName>
    </submittedName>
</protein>
<dbReference type="AlphaFoldDB" id="A0A6J6RE46"/>
<evidence type="ECO:0000313" key="7">
    <source>
        <dbReference type="EMBL" id="CAB5025260.1"/>
    </source>
</evidence>
<evidence type="ECO:0000313" key="4">
    <source>
        <dbReference type="EMBL" id="CAB4812204.1"/>
    </source>
</evidence>
<dbReference type="EMBL" id="CAFBLJ010000049">
    <property type="protein sequence ID" value="CAB4871748.1"/>
    <property type="molecule type" value="Genomic_DNA"/>
</dbReference>
<evidence type="ECO:0000256" key="1">
    <source>
        <dbReference type="SAM" id="Phobius"/>
    </source>
</evidence>
<reference evidence="2" key="1">
    <citation type="submission" date="2020-05" db="EMBL/GenBank/DDBJ databases">
        <authorList>
            <person name="Chiriac C."/>
            <person name="Salcher M."/>
            <person name="Ghai R."/>
            <person name="Kavagutti S V."/>
        </authorList>
    </citation>
    <scope>NUCLEOTIDE SEQUENCE</scope>
</reference>
<gene>
    <name evidence="2" type="ORF">UFOPK2658_01128</name>
    <name evidence="3" type="ORF">UFOPK2880_00743</name>
    <name evidence="4" type="ORF">UFOPK3004_01317</name>
    <name evidence="5" type="ORF">UFOPK3304_01045</name>
    <name evidence="6" type="ORF">UFOPK3494_00848</name>
    <name evidence="7" type="ORF">UFOPK4134_00521</name>
</gene>
<dbReference type="EMBL" id="CAFBPS010000024">
    <property type="protein sequence ID" value="CAB5025260.1"/>
    <property type="molecule type" value="Genomic_DNA"/>
</dbReference>
<keyword evidence="1" id="KW-0812">Transmembrane</keyword>
<dbReference type="EMBL" id="CAEZYH010000047">
    <property type="protein sequence ID" value="CAB4722320.1"/>
    <property type="molecule type" value="Genomic_DNA"/>
</dbReference>